<feature type="domain" description="GmrSD restriction endonucleases C-terminal" evidence="2">
    <location>
        <begin position="103"/>
        <end position="154"/>
    </location>
</feature>
<sequence>MRRVFLALCLATVALALIALPRERADPAIAQVAAVASRTKAPGYERSRFGPGWRTERGMGCDMRAVVIGAALSPGTKAPCAIDEGTLTDPYSGDSLTLAPGGASPVEIDHVFPLSAAWDLGASQWGDARRSDFANDPLNLVAVSREENQDKSDQLPSQWLPSDRGNRCWYAGRLARVAVKYELPLPRADLRAMKRQCSPIDRVHPLSKRR</sequence>
<dbReference type="STRING" id="1224164.B843_05655"/>
<protein>
    <recommendedName>
        <fullName evidence="2">GmrSD restriction endonucleases C-terminal domain-containing protein</fullName>
    </recommendedName>
</protein>
<feature type="chain" id="PRO_5038849924" description="GmrSD restriction endonucleases C-terminal domain-containing protein" evidence="1">
    <location>
        <begin position="25"/>
        <end position="210"/>
    </location>
</feature>
<accession>W5XZW0</accession>
<evidence type="ECO:0000313" key="3">
    <source>
        <dbReference type="EMBL" id="AHI22516.1"/>
    </source>
</evidence>
<gene>
    <name evidence="3" type="ORF">B843_05655</name>
</gene>
<dbReference type="AlphaFoldDB" id="W5XZW0"/>
<reference evidence="3 4" key="1">
    <citation type="submission" date="2013-02" db="EMBL/GenBank/DDBJ databases">
        <title>The complete genome sequence of Corynebacterium vitaeruminis DSM 20294.</title>
        <authorList>
            <person name="Ruckert C."/>
            <person name="Albersmeier A."/>
            <person name="Kalinowski J."/>
        </authorList>
    </citation>
    <scope>NUCLEOTIDE SEQUENCE [LARGE SCALE GENOMIC DNA]</scope>
    <source>
        <strain evidence="4">ATCC 10234</strain>
    </source>
</reference>
<organism evidence="3 4">
    <name type="scientific">Corynebacterium vitaeruminis DSM 20294</name>
    <dbReference type="NCBI Taxonomy" id="1224164"/>
    <lineage>
        <taxon>Bacteria</taxon>
        <taxon>Bacillati</taxon>
        <taxon>Actinomycetota</taxon>
        <taxon>Actinomycetes</taxon>
        <taxon>Mycobacteriales</taxon>
        <taxon>Corynebacteriaceae</taxon>
        <taxon>Corynebacterium</taxon>
    </lineage>
</organism>
<dbReference type="RefSeq" id="WP_025252549.1">
    <property type="nucleotide sequence ID" value="NZ_CP004353.1"/>
</dbReference>
<dbReference type="HOGENOM" id="CLU_043034_1_1_11"/>
<evidence type="ECO:0000259" key="2">
    <source>
        <dbReference type="Pfam" id="PF07510"/>
    </source>
</evidence>
<dbReference type="PANTHER" id="PTHR24094:SF15">
    <property type="entry name" value="AMP-DEPENDENT SYNTHETASE_LIGASE DOMAIN-CONTAINING PROTEIN-RELATED"/>
    <property type="match status" value="1"/>
</dbReference>
<dbReference type="eggNOG" id="COG3513">
    <property type="taxonomic scope" value="Bacteria"/>
</dbReference>
<keyword evidence="1" id="KW-0732">Signal</keyword>
<dbReference type="EMBL" id="CP004353">
    <property type="protein sequence ID" value="AHI22516.1"/>
    <property type="molecule type" value="Genomic_DNA"/>
</dbReference>
<dbReference type="Pfam" id="PF07510">
    <property type="entry name" value="GmrSD_C"/>
    <property type="match status" value="1"/>
</dbReference>
<dbReference type="InterPro" id="IPR011089">
    <property type="entry name" value="GmrSD_C"/>
</dbReference>
<name>W5XZW0_9CORY</name>
<dbReference type="PANTHER" id="PTHR24094">
    <property type="entry name" value="SECRETED PROTEIN"/>
    <property type="match status" value="1"/>
</dbReference>
<proteinExistence type="predicted"/>
<evidence type="ECO:0000256" key="1">
    <source>
        <dbReference type="SAM" id="SignalP"/>
    </source>
</evidence>
<dbReference type="Proteomes" id="UP000019222">
    <property type="component" value="Chromosome"/>
</dbReference>
<evidence type="ECO:0000313" key="4">
    <source>
        <dbReference type="Proteomes" id="UP000019222"/>
    </source>
</evidence>
<dbReference type="PATRIC" id="fig|1224164.3.peg.1130"/>
<feature type="signal peptide" evidence="1">
    <location>
        <begin position="1"/>
        <end position="24"/>
    </location>
</feature>
<keyword evidence="4" id="KW-1185">Reference proteome</keyword>
<dbReference type="KEGG" id="cvt:B843_05655"/>